<accession>A0AA38LSN5</accession>
<dbReference type="GeneID" id="77730643"/>
<name>A0AA38LSN5_9TREE</name>
<protein>
    <recommendedName>
        <fullName evidence="2">Small EDRK-rich factor-like N-terminal domain-containing protein</fullName>
    </recommendedName>
</protein>
<feature type="region of interest" description="Disordered" evidence="1">
    <location>
        <begin position="1"/>
        <end position="37"/>
    </location>
</feature>
<dbReference type="Pfam" id="PF04419">
    <property type="entry name" value="SERF-like_N"/>
    <property type="match status" value="1"/>
</dbReference>
<gene>
    <name evidence="3" type="ORF">MKK02DRAFT_41101</name>
</gene>
<dbReference type="Proteomes" id="UP001164286">
    <property type="component" value="Unassembled WGS sequence"/>
</dbReference>
<evidence type="ECO:0000259" key="2">
    <source>
        <dbReference type="Pfam" id="PF04419"/>
    </source>
</evidence>
<dbReference type="RefSeq" id="XP_052942566.1">
    <property type="nucleotide sequence ID" value="XM_053091438.1"/>
</dbReference>
<organism evidence="3 4">
    <name type="scientific">Dioszegia hungarica</name>
    <dbReference type="NCBI Taxonomy" id="4972"/>
    <lineage>
        <taxon>Eukaryota</taxon>
        <taxon>Fungi</taxon>
        <taxon>Dikarya</taxon>
        <taxon>Basidiomycota</taxon>
        <taxon>Agaricomycotina</taxon>
        <taxon>Tremellomycetes</taxon>
        <taxon>Tremellales</taxon>
        <taxon>Bulleribasidiaceae</taxon>
        <taxon>Dioszegia</taxon>
    </lineage>
</organism>
<keyword evidence="4" id="KW-1185">Reference proteome</keyword>
<feature type="domain" description="Small EDRK-rich factor-like N-terminal" evidence="2">
    <location>
        <begin position="1"/>
        <end position="33"/>
    </location>
</feature>
<feature type="compositionally biased region" description="Basic and acidic residues" evidence="1">
    <location>
        <begin position="1"/>
        <end position="13"/>
    </location>
</feature>
<evidence type="ECO:0000313" key="4">
    <source>
        <dbReference type="Proteomes" id="UP001164286"/>
    </source>
</evidence>
<comment type="caution">
    <text evidence="3">The sequence shown here is derived from an EMBL/GenBank/DDBJ whole genome shotgun (WGS) entry which is preliminary data.</text>
</comment>
<evidence type="ECO:0000313" key="3">
    <source>
        <dbReference type="EMBL" id="KAI9632789.1"/>
    </source>
</evidence>
<proteinExistence type="predicted"/>
<reference evidence="3" key="1">
    <citation type="journal article" date="2022" name="G3 (Bethesda)">
        <title>High quality genome of the basidiomycete yeast Dioszegia hungarica PDD-24b-2 isolated from cloud water.</title>
        <authorList>
            <person name="Jarrige D."/>
            <person name="Haridas S."/>
            <person name="Bleykasten-Grosshans C."/>
            <person name="Joly M."/>
            <person name="Nadalig T."/>
            <person name="Sancelme M."/>
            <person name="Vuilleumier S."/>
            <person name="Grigoriev I.V."/>
            <person name="Amato P."/>
            <person name="Bringel F."/>
        </authorList>
    </citation>
    <scope>NUCLEOTIDE SEQUENCE</scope>
    <source>
        <strain evidence="3">PDD-24b-2</strain>
    </source>
</reference>
<dbReference type="EMBL" id="JAKWFO010000014">
    <property type="protein sequence ID" value="KAI9632789.1"/>
    <property type="molecule type" value="Genomic_DNA"/>
</dbReference>
<dbReference type="InterPro" id="IPR007513">
    <property type="entry name" value="SERF-like_N"/>
</dbReference>
<dbReference type="AlphaFoldDB" id="A0AA38LSN5"/>
<sequence length="75" mass="7751">MTRGDQRDRDRAKNLAKLAAAGTKKSGNPQQRREADAKALADKIAAKALAAEQAAADPKNKVGVAAKTGAVPAKK</sequence>
<evidence type="ECO:0000256" key="1">
    <source>
        <dbReference type="SAM" id="MobiDB-lite"/>
    </source>
</evidence>